<evidence type="ECO:0000313" key="4">
    <source>
        <dbReference type="Proteomes" id="UP001056384"/>
    </source>
</evidence>
<proteinExistence type="predicted"/>
<feature type="compositionally biased region" description="Polar residues" evidence="2">
    <location>
        <begin position="341"/>
        <end position="355"/>
    </location>
</feature>
<feature type="compositionally biased region" description="Polar residues" evidence="2">
    <location>
        <begin position="61"/>
        <end position="70"/>
    </location>
</feature>
<sequence length="402" mass="43923">MTCVLPTTPWHHFNDHLPWLPMNSDTASSHGPLDKSGYISNGSDTRKSSTSSTKKRASRAGTRSVTTLSAAQLERKRANDREAQRAIRQRTKDHIDHLERTVNDLRGSQEQHEKIAHATQQRNRELEEEIVYLRNKLNEAGFSMSAMTADGQRLPETSMLSVPAASPVNASGATIPRPGSTSTPSSHSVTTQGSGSRHGSWQHNTSFVGPNMGAAPVNNASNLTAWRSHESAQSLQPLQTTGNSLQDPMQGPASATFQHGDRVNWSAPSSNYQYVSQEQQRPQQYETAPAQQQPGYQPSSYHTQIPAQSEYPSISVSSSPSSYQVPGQTAFAPQAPFQQPMQVPTSGPDYTSPHTQMHPLPLPSASFHPSASDQQYPQPSAPPSLQYRDEAANRSYSLYPTA</sequence>
<feature type="coiled-coil region" evidence="1">
    <location>
        <begin position="109"/>
        <end position="136"/>
    </location>
</feature>
<feature type="compositionally biased region" description="Low complexity" evidence="2">
    <location>
        <begin position="308"/>
        <end position="340"/>
    </location>
</feature>
<feature type="compositionally biased region" description="Polar residues" evidence="2">
    <location>
        <begin position="192"/>
        <end position="208"/>
    </location>
</feature>
<feature type="region of interest" description="Disordered" evidence="2">
    <location>
        <begin position="166"/>
        <end position="402"/>
    </location>
</feature>
<feature type="region of interest" description="Disordered" evidence="2">
    <location>
        <begin position="26"/>
        <end position="84"/>
    </location>
</feature>
<name>A0A9Q9EGP3_9PEZI</name>
<evidence type="ECO:0000256" key="1">
    <source>
        <dbReference type="SAM" id="Coils"/>
    </source>
</evidence>
<protein>
    <recommendedName>
        <fullName evidence="5">BZIP domain-containing protein</fullName>
    </recommendedName>
</protein>
<accession>A0A9Q9EGP3</accession>
<gene>
    <name evidence="3" type="ORF">Slin15195_G024430</name>
</gene>
<evidence type="ECO:0000313" key="3">
    <source>
        <dbReference type="EMBL" id="USW49124.1"/>
    </source>
</evidence>
<feature type="compositionally biased region" description="Basic and acidic residues" evidence="2">
    <location>
        <begin position="73"/>
        <end position="84"/>
    </location>
</feature>
<organism evidence="3 4">
    <name type="scientific">Septoria linicola</name>
    <dbReference type="NCBI Taxonomy" id="215465"/>
    <lineage>
        <taxon>Eukaryota</taxon>
        <taxon>Fungi</taxon>
        <taxon>Dikarya</taxon>
        <taxon>Ascomycota</taxon>
        <taxon>Pezizomycotina</taxon>
        <taxon>Dothideomycetes</taxon>
        <taxon>Dothideomycetidae</taxon>
        <taxon>Mycosphaerellales</taxon>
        <taxon>Mycosphaerellaceae</taxon>
        <taxon>Septoria</taxon>
    </lineage>
</organism>
<dbReference type="Gene3D" id="1.20.5.170">
    <property type="match status" value="1"/>
</dbReference>
<evidence type="ECO:0008006" key="5">
    <source>
        <dbReference type="Google" id="ProtNLM"/>
    </source>
</evidence>
<feature type="compositionally biased region" description="Polar residues" evidence="2">
    <location>
        <begin position="367"/>
        <end position="378"/>
    </location>
</feature>
<dbReference type="GO" id="GO:0003700">
    <property type="term" value="F:DNA-binding transcription factor activity"/>
    <property type="evidence" value="ECO:0007669"/>
    <property type="project" value="InterPro"/>
</dbReference>
<feature type="compositionally biased region" description="Low complexity" evidence="2">
    <location>
        <begin position="174"/>
        <end position="191"/>
    </location>
</feature>
<dbReference type="SUPFAM" id="SSF57959">
    <property type="entry name" value="Leucine zipper domain"/>
    <property type="match status" value="1"/>
</dbReference>
<feature type="compositionally biased region" description="Polar residues" evidence="2">
    <location>
        <begin position="266"/>
        <end position="307"/>
    </location>
</feature>
<keyword evidence="4" id="KW-1185">Reference proteome</keyword>
<feature type="compositionally biased region" description="Polar residues" evidence="2">
    <location>
        <begin position="218"/>
        <end position="257"/>
    </location>
</feature>
<keyword evidence="1" id="KW-0175">Coiled coil</keyword>
<dbReference type="AlphaFoldDB" id="A0A9Q9EGP3"/>
<reference evidence="3" key="1">
    <citation type="submission" date="2022-06" db="EMBL/GenBank/DDBJ databases">
        <title>Complete genome sequences of two strains of the flax pathogen Septoria linicola.</title>
        <authorList>
            <person name="Lapalu N."/>
            <person name="Simon A."/>
            <person name="Demenou B."/>
            <person name="Paumier D."/>
            <person name="Guillot M.-P."/>
            <person name="Gout L."/>
            <person name="Valade R."/>
        </authorList>
    </citation>
    <scope>NUCLEOTIDE SEQUENCE</scope>
    <source>
        <strain evidence="3">SE15195</strain>
    </source>
</reference>
<dbReference type="InterPro" id="IPR046347">
    <property type="entry name" value="bZIP_sf"/>
</dbReference>
<dbReference type="CDD" id="cd14688">
    <property type="entry name" value="bZIP_YAP"/>
    <property type="match status" value="1"/>
</dbReference>
<evidence type="ECO:0000256" key="2">
    <source>
        <dbReference type="SAM" id="MobiDB-lite"/>
    </source>
</evidence>
<dbReference type="OrthoDB" id="3535998at2759"/>
<dbReference type="Proteomes" id="UP001056384">
    <property type="component" value="Chromosome 2"/>
</dbReference>
<dbReference type="EMBL" id="CP099419">
    <property type="protein sequence ID" value="USW49124.1"/>
    <property type="molecule type" value="Genomic_DNA"/>
</dbReference>